<sequence length="246" mass="28537">MEIDYRTNLKQQDMALDLEMQQRARMWEVDKMELRSQIDFQREEQLRQRKLDSYDNVDTQLDKEVQSGRMTEKDAEPYRLKNDLARQGMNISVSEITRQQKGDEQFGIPPYWEEYFGEDYEGTTERQFAEAKRRDVIEGRTGTIPIHLDPNWLRANRSIAMQVLESRGILLEEDEIDTWIESASRGETELPLGDKQLDIGVRVQPENQLSGTEETTGLPEPSTLAEANALPKGTRFKAPDGTIRIR</sequence>
<protein>
    <submittedName>
        <fullName evidence="1">Uncharacterized protein</fullName>
    </submittedName>
</protein>
<dbReference type="EMBL" id="LAZR01000350">
    <property type="protein sequence ID" value="KKN73143.1"/>
    <property type="molecule type" value="Genomic_DNA"/>
</dbReference>
<gene>
    <name evidence="1" type="ORF">LCGC14_0404520</name>
</gene>
<comment type="caution">
    <text evidence="1">The sequence shown here is derived from an EMBL/GenBank/DDBJ whole genome shotgun (WGS) entry which is preliminary data.</text>
</comment>
<evidence type="ECO:0000313" key="1">
    <source>
        <dbReference type="EMBL" id="KKN73143.1"/>
    </source>
</evidence>
<accession>A0A0F9W514</accession>
<name>A0A0F9W514_9ZZZZ</name>
<organism evidence="1">
    <name type="scientific">marine sediment metagenome</name>
    <dbReference type="NCBI Taxonomy" id="412755"/>
    <lineage>
        <taxon>unclassified sequences</taxon>
        <taxon>metagenomes</taxon>
        <taxon>ecological metagenomes</taxon>
    </lineage>
</organism>
<reference evidence="1" key="1">
    <citation type="journal article" date="2015" name="Nature">
        <title>Complex archaea that bridge the gap between prokaryotes and eukaryotes.</title>
        <authorList>
            <person name="Spang A."/>
            <person name="Saw J.H."/>
            <person name="Jorgensen S.L."/>
            <person name="Zaremba-Niedzwiedzka K."/>
            <person name="Martijn J."/>
            <person name="Lind A.E."/>
            <person name="van Eijk R."/>
            <person name="Schleper C."/>
            <person name="Guy L."/>
            <person name="Ettema T.J."/>
        </authorList>
    </citation>
    <scope>NUCLEOTIDE SEQUENCE</scope>
</reference>
<proteinExistence type="predicted"/>
<dbReference type="AlphaFoldDB" id="A0A0F9W514"/>